<comment type="caution">
    <text evidence="9">The sequence shown here is derived from an EMBL/GenBank/DDBJ whole genome shotgun (WGS) entry which is preliminary data.</text>
</comment>
<keyword evidence="10" id="KW-1185">Reference proteome</keyword>
<dbReference type="GO" id="GO:0016787">
    <property type="term" value="F:hydrolase activity"/>
    <property type="evidence" value="ECO:0007669"/>
    <property type="project" value="UniProtKB-KW"/>
</dbReference>
<dbReference type="RefSeq" id="WP_225417508.1">
    <property type="nucleotide sequence ID" value="NZ_BEXA01000001.1"/>
</dbReference>
<evidence type="ECO:0000256" key="7">
    <source>
        <dbReference type="ARBA" id="ARBA00023204"/>
    </source>
</evidence>
<dbReference type="SUPFAM" id="SSF52980">
    <property type="entry name" value="Restriction endonuclease-like"/>
    <property type="match status" value="1"/>
</dbReference>
<dbReference type="GO" id="GO:0006281">
    <property type="term" value="P:DNA repair"/>
    <property type="evidence" value="ECO:0007669"/>
    <property type="project" value="UniProtKB-KW"/>
</dbReference>
<protein>
    <submittedName>
        <fullName evidence="9">ATP-dependent nuclease, subunit A</fullName>
    </submittedName>
</protein>
<dbReference type="Pfam" id="PF12705">
    <property type="entry name" value="PDDEXK_1"/>
    <property type="match status" value="1"/>
</dbReference>
<keyword evidence="1" id="KW-0547">Nucleotide-binding</keyword>
<keyword evidence="4" id="KW-0347">Helicase</keyword>
<sequence>MSEDKPAPTDVGTATHLLLQQVDLNVRPDEKMLANLLSQLVAQGAIDSNVATLIDLNKVTQFFDSDLGKLVLENSDTVKRESPFSLLVKAGDVFPGFENDQQQRLLIHGIIDGYVVVDNEVYLFDYKTDKLTPKTGIEDIKNRYRGQINLYALALSEIIHLPIAHKYLYLLESNQSVVIE</sequence>
<dbReference type="InterPro" id="IPR038726">
    <property type="entry name" value="PDDEXK_AddAB-type"/>
</dbReference>
<dbReference type="GO" id="GO:0005524">
    <property type="term" value="F:ATP binding"/>
    <property type="evidence" value="ECO:0007669"/>
    <property type="project" value="UniProtKB-KW"/>
</dbReference>
<evidence type="ECO:0000259" key="8">
    <source>
        <dbReference type="Pfam" id="PF12705"/>
    </source>
</evidence>
<keyword evidence="6" id="KW-0238">DNA-binding</keyword>
<dbReference type="GO" id="GO:0004386">
    <property type="term" value="F:helicase activity"/>
    <property type="evidence" value="ECO:0007669"/>
    <property type="project" value="UniProtKB-KW"/>
</dbReference>
<evidence type="ECO:0000313" key="9">
    <source>
        <dbReference type="EMBL" id="GAY72566.1"/>
    </source>
</evidence>
<dbReference type="InterPro" id="IPR011335">
    <property type="entry name" value="Restrct_endonuc-II-like"/>
</dbReference>
<feature type="domain" description="PD-(D/E)XK endonuclease-like" evidence="8">
    <location>
        <begin position="6"/>
        <end position="158"/>
    </location>
</feature>
<accession>A0A401FJT8</accession>
<keyword evidence="2" id="KW-0227">DNA damage</keyword>
<evidence type="ECO:0000256" key="6">
    <source>
        <dbReference type="ARBA" id="ARBA00023125"/>
    </source>
</evidence>
<dbReference type="Gene3D" id="3.90.320.10">
    <property type="match status" value="1"/>
</dbReference>
<dbReference type="InterPro" id="IPR011604">
    <property type="entry name" value="PDDEXK-like_dom_sf"/>
</dbReference>
<keyword evidence="5" id="KW-0067">ATP-binding</keyword>
<keyword evidence="3" id="KW-0378">Hydrolase</keyword>
<organism evidence="9 10">
    <name type="scientific">Lentilactobacillus kosonis</name>
    <dbReference type="NCBI Taxonomy" id="2810561"/>
    <lineage>
        <taxon>Bacteria</taxon>
        <taxon>Bacillati</taxon>
        <taxon>Bacillota</taxon>
        <taxon>Bacilli</taxon>
        <taxon>Lactobacillales</taxon>
        <taxon>Lactobacillaceae</taxon>
        <taxon>Lentilactobacillus</taxon>
    </lineage>
</organism>
<name>A0A401FJT8_9LACO</name>
<evidence type="ECO:0000256" key="1">
    <source>
        <dbReference type="ARBA" id="ARBA00022741"/>
    </source>
</evidence>
<dbReference type="AlphaFoldDB" id="A0A401FJT8"/>
<dbReference type="Proteomes" id="UP000286974">
    <property type="component" value="Unassembled WGS sequence"/>
</dbReference>
<gene>
    <name evidence="9" type="ORF">NBRC111893_712</name>
</gene>
<dbReference type="GO" id="GO:0003677">
    <property type="term" value="F:DNA binding"/>
    <property type="evidence" value="ECO:0007669"/>
    <property type="project" value="UniProtKB-KW"/>
</dbReference>
<evidence type="ECO:0000256" key="5">
    <source>
        <dbReference type="ARBA" id="ARBA00022840"/>
    </source>
</evidence>
<evidence type="ECO:0000256" key="3">
    <source>
        <dbReference type="ARBA" id="ARBA00022801"/>
    </source>
</evidence>
<reference evidence="9 10" key="1">
    <citation type="submission" date="2017-11" db="EMBL/GenBank/DDBJ databases">
        <title>Draft Genome Sequence of Lactobacillus curieae NBRC 111893 isolated from Koso, a Japanese sugar-Vegetable Fermented Beverage.</title>
        <authorList>
            <person name="Chiou T.Y."/>
            <person name="Oshima K."/>
            <person name="Suda W."/>
            <person name="Hattori M."/>
            <person name="Takahashi T."/>
        </authorList>
    </citation>
    <scope>NUCLEOTIDE SEQUENCE [LARGE SCALE GENOMIC DNA]</scope>
    <source>
        <strain evidence="9 10">NBRC111893</strain>
    </source>
</reference>
<evidence type="ECO:0000313" key="10">
    <source>
        <dbReference type="Proteomes" id="UP000286974"/>
    </source>
</evidence>
<keyword evidence="7" id="KW-0234">DNA repair</keyword>
<evidence type="ECO:0000256" key="2">
    <source>
        <dbReference type="ARBA" id="ARBA00022763"/>
    </source>
</evidence>
<proteinExistence type="predicted"/>
<dbReference type="EMBL" id="BEXA01000001">
    <property type="protein sequence ID" value="GAY72566.1"/>
    <property type="molecule type" value="Genomic_DNA"/>
</dbReference>
<evidence type="ECO:0000256" key="4">
    <source>
        <dbReference type="ARBA" id="ARBA00022806"/>
    </source>
</evidence>